<comment type="caution">
    <text evidence="1">The sequence shown here is derived from an EMBL/GenBank/DDBJ whole genome shotgun (WGS) entry which is preliminary data.</text>
</comment>
<dbReference type="InterPro" id="IPR032675">
    <property type="entry name" value="LRR_dom_sf"/>
</dbReference>
<dbReference type="EMBL" id="NHYD01002281">
    <property type="protein sequence ID" value="PPQ87468.1"/>
    <property type="molecule type" value="Genomic_DNA"/>
</dbReference>
<dbReference type="STRING" id="93625.A0A409X9J6"/>
<gene>
    <name evidence="1" type="ORF">CVT25_008204</name>
</gene>
<accession>A0A409X9J6</accession>
<sequence length="457" mass="52144">MHICVKDVETTTPDLPPELLAYIFQLSQPPRYTSNKNPRIEVTISHVSGYWRAVALTEPRLWTHIDIHSNRSIKRIEKYLQRSGPRLLLDIDIDVYRYDKAILKIRSLSKAVSFQSTVGGYILQNIHRIRSLSCICYNKQTLINIMNSVSRLAAPGLQRLIMKYDIASETHLRPINRSTPVLNAGAPRLSYLETDMIDTRSALDSLRNLTTLDLHLFQGSSRHTYDSFVEMLKAPLSLLYLSIDGCIDLNSWPLHTVGPQFELSKLKGLRLVGNGMMAVKFILSVSAPQLKTLWLDCSPDNFTTYLFDAPQMAAVNGHVKFPALKYLTIVNDTFTLSEKFSEVFPTITHLHFPHAYFSTTSRLDKALEIGWASLDTLAFTMYREAQTTRSKLYVVLNGIFVQRRAQGHPIRRLLVDRDHFRDMLKVAPSVSGNVEAKVISSTNYDEDWWNKVDKQNL</sequence>
<evidence type="ECO:0000313" key="1">
    <source>
        <dbReference type="EMBL" id="PPQ87468.1"/>
    </source>
</evidence>
<dbReference type="InParanoid" id="A0A409X9J6"/>
<name>A0A409X9J6_PSICY</name>
<reference evidence="1 2" key="1">
    <citation type="journal article" date="2018" name="Evol. Lett.">
        <title>Horizontal gene cluster transfer increased hallucinogenic mushroom diversity.</title>
        <authorList>
            <person name="Reynolds H.T."/>
            <person name="Vijayakumar V."/>
            <person name="Gluck-Thaler E."/>
            <person name="Korotkin H.B."/>
            <person name="Matheny P.B."/>
            <person name="Slot J.C."/>
        </authorList>
    </citation>
    <scope>NUCLEOTIDE SEQUENCE [LARGE SCALE GENOMIC DNA]</scope>
    <source>
        <strain evidence="1 2">2631</strain>
    </source>
</reference>
<organism evidence="1 2">
    <name type="scientific">Psilocybe cyanescens</name>
    <dbReference type="NCBI Taxonomy" id="93625"/>
    <lineage>
        <taxon>Eukaryota</taxon>
        <taxon>Fungi</taxon>
        <taxon>Dikarya</taxon>
        <taxon>Basidiomycota</taxon>
        <taxon>Agaricomycotina</taxon>
        <taxon>Agaricomycetes</taxon>
        <taxon>Agaricomycetidae</taxon>
        <taxon>Agaricales</taxon>
        <taxon>Agaricineae</taxon>
        <taxon>Strophariaceae</taxon>
        <taxon>Psilocybe</taxon>
    </lineage>
</organism>
<dbReference type="Gene3D" id="3.80.10.10">
    <property type="entry name" value="Ribonuclease Inhibitor"/>
    <property type="match status" value="1"/>
</dbReference>
<protein>
    <submittedName>
        <fullName evidence="1">Uncharacterized protein</fullName>
    </submittedName>
</protein>
<dbReference type="AlphaFoldDB" id="A0A409X9J6"/>
<dbReference type="Gene3D" id="1.20.1280.50">
    <property type="match status" value="1"/>
</dbReference>
<dbReference type="SUPFAM" id="SSF52047">
    <property type="entry name" value="RNI-like"/>
    <property type="match status" value="1"/>
</dbReference>
<dbReference type="OrthoDB" id="3023006at2759"/>
<dbReference type="Proteomes" id="UP000283269">
    <property type="component" value="Unassembled WGS sequence"/>
</dbReference>
<keyword evidence="2" id="KW-1185">Reference proteome</keyword>
<evidence type="ECO:0000313" key="2">
    <source>
        <dbReference type="Proteomes" id="UP000283269"/>
    </source>
</evidence>
<proteinExistence type="predicted"/>